<evidence type="ECO:0000313" key="4">
    <source>
        <dbReference type="Proteomes" id="UP000192610"/>
    </source>
</evidence>
<gene>
    <name evidence="3" type="ORF">A4H97_08500</name>
</gene>
<proteinExistence type="predicted"/>
<sequence length="225" mass="23862">MKTRNFLLLLVAALVLVFVACSKEKSNETGVPPGGTTPIDTVPGPIDTTQVSTPGTVVGTWQFISVQSTGSQTAEFSQAGIPLKAVNTSNFTSQNNDGTVTFDSATMTATDISFSVNTNAATYVYQGNTIVDSIKTPINQNFPTQSASSDYKKVGADSLNFVNANFLDVLTGGLLPNPPTGCKVSFNGNMMKMTIVYDAVTTQDYQGVPAKVTIHMVMVVNLQKQ</sequence>
<evidence type="ECO:0000256" key="2">
    <source>
        <dbReference type="SAM" id="SignalP"/>
    </source>
</evidence>
<evidence type="ECO:0000313" key="3">
    <source>
        <dbReference type="EMBL" id="OQP47516.1"/>
    </source>
</evidence>
<reference evidence="4" key="1">
    <citation type="submission" date="2016-04" db="EMBL/GenBank/DDBJ databases">
        <authorList>
            <person name="Chen L."/>
            <person name="Zhuang W."/>
            <person name="Wang G."/>
        </authorList>
    </citation>
    <scope>NUCLEOTIDE SEQUENCE [LARGE SCALE GENOMIC DNA]</scope>
    <source>
        <strain evidence="4">17621</strain>
    </source>
</reference>
<keyword evidence="2" id="KW-0732">Signal</keyword>
<dbReference type="OrthoDB" id="670644at2"/>
<comment type="caution">
    <text evidence="3">The sequence shown here is derived from an EMBL/GenBank/DDBJ whole genome shotgun (WGS) entry which is preliminary data.</text>
</comment>
<feature type="signal peptide" evidence="2">
    <location>
        <begin position="1"/>
        <end position="22"/>
    </location>
</feature>
<protein>
    <recommendedName>
        <fullName evidence="5">Lipocalin-like domain-containing protein</fullName>
    </recommendedName>
</protein>
<dbReference type="RefSeq" id="WP_081201767.1">
    <property type="nucleotide sequence ID" value="NZ_FOCZ01000002.1"/>
</dbReference>
<evidence type="ECO:0008006" key="5">
    <source>
        <dbReference type="Google" id="ProtNLM"/>
    </source>
</evidence>
<keyword evidence="4" id="KW-1185">Reference proteome</keyword>
<dbReference type="Proteomes" id="UP000192610">
    <property type="component" value="Unassembled WGS sequence"/>
</dbReference>
<organism evidence="3 4">
    <name type="scientific">Niastella yeongjuensis</name>
    <dbReference type="NCBI Taxonomy" id="354355"/>
    <lineage>
        <taxon>Bacteria</taxon>
        <taxon>Pseudomonadati</taxon>
        <taxon>Bacteroidota</taxon>
        <taxon>Chitinophagia</taxon>
        <taxon>Chitinophagales</taxon>
        <taxon>Chitinophagaceae</taxon>
        <taxon>Niastella</taxon>
    </lineage>
</organism>
<dbReference type="PROSITE" id="PS51257">
    <property type="entry name" value="PROKAR_LIPOPROTEIN"/>
    <property type="match status" value="1"/>
</dbReference>
<name>A0A1V9EN11_9BACT</name>
<feature type="chain" id="PRO_5010733470" description="Lipocalin-like domain-containing protein" evidence="2">
    <location>
        <begin position="23"/>
        <end position="225"/>
    </location>
</feature>
<dbReference type="EMBL" id="LVXG01000023">
    <property type="protein sequence ID" value="OQP47516.1"/>
    <property type="molecule type" value="Genomic_DNA"/>
</dbReference>
<accession>A0A1V9EN11</accession>
<evidence type="ECO:0000256" key="1">
    <source>
        <dbReference type="SAM" id="MobiDB-lite"/>
    </source>
</evidence>
<dbReference type="AlphaFoldDB" id="A0A1V9EN11"/>
<feature type="region of interest" description="Disordered" evidence="1">
    <location>
        <begin position="25"/>
        <end position="45"/>
    </location>
</feature>